<dbReference type="Proteomes" id="UP001596540">
    <property type="component" value="Unassembled WGS sequence"/>
</dbReference>
<dbReference type="Pfam" id="PF01209">
    <property type="entry name" value="Ubie_methyltran"/>
    <property type="match status" value="1"/>
</dbReference>
<keyword evidence="1" id="KW-0489">Methyltransferase</keyword>
<evidence type="ECO:0000313" key="2">
    <source>
        <dbReference type="Proteomes" id="UP001596540"/>
    </source>
</evidence>
<dbReference type="EC" id="2.1.1.-" evidence="1"/>
<dbReference type="GO" id="GO:0032259">
    <property type="term" value="P:methylation"/>
    <property type="evidence" value="ECO:0007669"/>
    <property type="project" value="UniProtKB-KW"/>
</dbReference>
<gene>
    <name evidence="1" type="ORF">ACFQRF_10325</name>
</gene>
<protein>
    <submittedName>
        <fullName evidence="1">Class I SAM-dependent methyltransferase</fullName>
        <ecNumber evidence="1">2.1.1.-</ecNumber>
    </submittedName>
</protein>
<dbReference type="GO" id="GO:0008168">
    <property type="term" value="F:methyltransferase activity"/>
    <property type="evidence" value="ECO:0007669"/>
    <property type="project" value="UniProtKB-KW"/>
</dbReference>
<proteinExistence type="predicted"/>
<name>A0ABW2KFV3_9ACTN</name>
<keyword evidence="1" id="KW-0808">Transferase</keyword>
<dbReference type="SUPFAM" id="SSF53335">
    <property type="entry name" value="S-adenosyl-L-methionine-dependent methyltransferases"/>
    <property type="match status" value="1"/>
</dbReference>
<evidence type="ECO:0000313" key="1">
    <source>
        <dbReference type="EMBL" id="MFC7328136.1"/>
    </source>
</evidence>
<dbReference type="CDD" id="cd02440">
    <property type="entry name" value="AdoMet_MTases"/>
    <property type="match status" value="1"/>
</dbReference>
<organism evidence="1 2">
    <name type="scientific">Marinactinospora rubrisoli</name>
    <dbReference type="NCBI Taxonomy" id="2715399"/>
    <lineage>
        <taxon>Bacteria</taxon>
        <taxon>Bacillati</taxon>
        <taxon>Actinomycetota</taxon>
        <taxon>Actinomycetes</taxon>
        <taxon>Streptosporangiales</taxon>
        <taxon>Nocardiopsidaceae</taxon>
        <taxon>Marinactinospora</taxon>
    </lineage>
</organism>
<dbReference type="RefSeq" id="WP_379870997.1">
    <property type="nucleotide sequence ID" value="NZ_JBHTBH010000004.1"/>
</dbReference>
<sequence length="249" mass="26781">MGSTARTVRAMKTGAITDEFDRAAASYDRLVAANPGYHRHLRVSARRLRLPRGGEGLRVLDLGCGTGASTAALARTFPRAEIIGVDASEGMLTRARGKRWGPGVRFVHARAEELTADTLGGPADALFAGYLLRNCPDPDAALAAMAGLLRPGGRMVLHEYSVADSAVARGVWSLVCWSVIIPFGRAVTGRSGLYRYLWRSVLDFDGASRLRHRMREAGLENVRTLALTGWQRGIVHTFLGSVPVEGGPS</sequence>
<dbReference type="PANTHER" id="PTHR43591:SF97">
    <property type="entry name" value="CLASS I SAM-DEPENDENT METHYLTRANSFERASE"/>
    <property type="match status" value="1"/>
</dbReference>
<reference evidence="2" key="1">
    <citation type="journal article" date="2019" name="Int. J. Syst. Evol. Microbiol.">
        <title>The Global Catalogue of Microorganisms (GCM) 10K type strain sequencing project: providing services to taxonomists for standard genome sequencing and annotation.</title>
        <authorList>
            <consortium name="The Broad Institute Genomics Platform"/>
            <consortium name="The Broad Institute Genome Sequencing Center for Infectious Disease"/>
            <person name="Wu L."/>
            <person name="Ma J."/>
        </authorList>
    </citation>
    <scope>NUCLEOTIDE SEQUENCE [LARGE SCALE GENOMIC DNA]</scope>
    <source>
        <strain evidence="2">CGMCC 4.7382</strain>
    </source>
</reference>
<dbReference type="InterPro" id="IPR029063">
    <property type="entry name" value="SAM-dependent_MTases_sf"/>
</dbReference>
<dbReference type="PANTHER" id="PTHR43591">
    <property type="entry name" value="METHYLTRANSFERASE"/>
    <property type="match status" value="1"/>
</dbReference>
<accession>A0ABW2KFV3</accession>
<keyword evidence="2" id="KW-1185">Reference proteome</keyword>
<dbReference type="EMBL" id="JBHTBH010000004">
    <property type="protein sequence ID" value="MFC7328136.1"/>
    <property type="molecule type" value="Genomic_DNA"/>
</dbReference>
<dbReference type="Gene3D" id="3.40.50.150">
    <property type="entry name" value="Vaccinia Virus protein VP39"/>
    <property type="match status" value="1"/>
</dbReference>
<comment type="caution">
    <text evidence="1">The sequence shown here is derived from an EMBL/GenBank/DDBJ whole genome shotgun (WGS) entry which is preliminary data.</text>
</comment>